<sequence length="486" mass="55789">MSPLSEPKPSLFQVLAPELIIQICSDLDDKDLRNLLPTCKYLHTAVSGYLYDEANRTILEALSEARTSDFMGIEFSNKHRGGDAETTMGLEVLIQAVENLLKQKDKPIIISFKTDCACIFPEASQNLLLTLKAFSYTRPASQFSINTLSTDLSPAKVTRLFDVRKLTKLNITFNVSPWSSIPKGDQNILDASTAEYKNSTVEELYTLRMQAYEKNAYGKASPQVIGDIVGLNKLLMGAHNLEHLQLNPVIAMHKRYLPLDIIPPELEELKETFSKMKKLRSLELGAFLFHLSILFPIPENVERLFFKSSQYYSKSWWMQFAKYKFANLKELRFDYNPSFREYHMYDSNGNPPLHRDNTLKTPDEIENGYKIGSVEITTLERFFYDRTHNVAFDQHFSFPTDLVRCITKKNESLDPNIKRSLANRQAEETVEKCRARLLKAIESCRDTVRDELVRDLLEGDWQDDGNLEKCLSSYVRHILGKPQLAL</sequence>
<gene>
    <name evidence="1" type="ORF">TWF730_009844</name>
</gene>
<evidence type="ECO:0000313" key="2">
    <source>
        <dbReference type="Proteomes" id="UP001373714"/>
    </source>
</evidence>
<keyword evidence="2" id="KW-1185">Reference proteome</keyword>
<reference evidence="1 2" key="1">
    <citation type="submission" date="2019-10" db="EMBL/GenBank/DDBJ databases">
        <authorList>
            <person name="Palmer J.M."/>
        </authorList>
    </citation>
    <scope>NUCLEOTIDE SEQUENCE [LARGE SCALE GENOMIC DNA]</scope>
    <source>
        <strain evidence="1 2">TWF730</strain>
    </source>
</reference>
<organism evidence="1 2">
    <name type="scientific">Orbilia blumenaviensis</name>
    <dbReference type="NCBI Taxonomy" id="1796055"/>
    <lineage>
        <taxon>Eukaryota</taxon>
        <taxon>Fungi</taxon>
        <taxon>Dikarya</taxon>
        <taxon>Ascomycota</taxon>
        <taxon>Pezizomycotina</taxon>
        <taxon>Orbiliomycetes</taxon>
        <taxon>Orbiliales</taxon>
        <taxon>Orbiliaceae</taxon>
        <taxon>Orbilia</taxon>
    </lineage>
</organism>
<dbReference type="EMBL" id="JAVHNS010000007">
    <property type="protein sequence ID" value="KAK6349085.1"/>
    <property type="molecule type" value="Genomic_DNA"/>
</dbReference>
<dbReference type="SUPFAM" id="SSF81383">
    <property type="entry name" value="F-box domain"/>
    <property type="match status" value="1"/>
</dbReference>
<dbReference type="InterPro" id="IPR036047">
    <property type="entry name" value="F-box-like_dom_sf"/>
</dbReference>
<evidence type="ECO:0000313" key="1">
    <source>
        <dbReference type="EMBL" id="KAK6349085.1"/>
    </source>
</evidence>
<dbReference type="AlphaFoldDB" id="A0AAV9UT78"/>
<comment type="caution">
    <text evidence="1">The sequence shown here is derived from an EMBL/GenBank/DDBJ whole genome shotgun (WGS) entry which is preliminary data.</text>
</comment>
<dbReference type="Proteomes" id="UP001373714">
    <property type="component" value="Unassembled WGS sequence"/>
</dbReference>
<accession>A0AAV9UT78</accession>
<protein>
    <recommendedName>
        <fullName evidence="3">F-box domain-containing protein</fullName>
    </recommendedName>
</protein>
<name>A0AAV9UT78_9PEZI</name>
<dbReference type="CDD" id="cd09917">
    <property type="entry name" value="F-box_SF"/>
    <property type="match status" value="1"/>
</dbReference>
<evidence type="ECO:0008006" key="3">
    <source>
        <dbReference type="Google" id="ProtNLM"/>
    </source>
</evidence>
<proteinExistence type="predicted"/>